<keyword evidence="1" id="KW-0732">Signal</keyword>
<dbReference type="PANTHER" id="PTHR43628">
    <property type="entry name" value="ACTIVATOR OF C KINASE PROTEIN 1-RELATED"/>
    <property type="match status" value="1"/>
</dbReference>
<protein>
    <submittedName>
        <fullName evidence="2">Sel1 repeat family protein</fullName>
    </submittedName>
</protein>
<evidence type="ECO:0000313" key="2">
    <source>
        <dbReference type="EMBL" id="RZI47095.1"/>
    </source>
</evidence>
<dbReference type="AlphaFoldDB" id="A0A4Q7DLG3"/>
<sequence>MKKIFPLLAFLYLSPNVSADNQNAPQDSAVENYVYYHMNHGNTEAAANFLRTLEQTNHPEGLFLLGSFYLNGYGVTKDLCLANCYFFRSAHLGFAPAFKALGDSYLAGDGVRKCPEMALYYYECAARRGYGPGQFNAGALLKEGEDNLKANPKQAHYWLDQAAHNQALGDLAIDAAALRDQISG</sequence>
<dbReference type="Proteomes" id="UP000293550">
    <property type="component" value="Unassembled WGS sequence"/>
</dbReference>
<dbReference type="InterPro" id="IPR006597">
    <property type="entry name" value="Sel1-like"/>
</dbReference>
<proteinExistence type="predicted"/>
<reference evidence="2 3" key="1">
    <citation type="submission" date="2018-10" db="EMBL/GenBank/DDBJ databases">
        <title>An updated phylogeny of the Alphaproteobacteria reveals that the parasitic Rickettsiales and Holosporales have independent origins.</title>
        <authorList>
            <person name="Munoz-Gomez S.A."/>
            <person name="Hess S."/>
            <person name="Burger G."/>
            <person name="Lang B.F."/>
            <person name="Susko E."/>
            <person name="Slamovits C.H."/>
            <person name="Roger A.J."/>
        </authorList>
    </citation>
    <scope>NUCLEOTIDE SEQUENCE [LARGE SCALE GENOMIC DNA]</scope>
    <source>
        <strain evidence="2">HOLO01</strain>
    </source>
</reference>
<keyword evidence="3" id="KW-1185">Reference proteome</keyword>
<dbReference type="OrthoDB" id="9796900at2"/>
<organism evidence="2 3">
    <name type="scientific">Candidatus Finniella inopinata</name>
    <dbReference type="NCBI Taxonomy" id="1696036"/>
    <lineage>
        <taxon>Bacteria</taxon>
        <taxon>Pseudomonadati</taxon>
        <taxon>Pseudomonadota</taxon>
        <taxon>Alphaproteobacteria</taxon>
        <taxon>Holosporales</taxon>
        <taxon>Candidatus Paracaedibacteraceae</taxon>
        <taxon>Candidatus Finniella</taxon>
    </lineage>
</organism>
<dbReference type="SUPFAM" id="SSF81901">
    <property type="entry name" value="HCP-like"/>
    <property type="match status" value="1"/>
</dbReference>
<dbReference type="SMART" id="SM00671">
    <property type="entry name" value="SEL1"/>
    <property type="match status" value="3"/>
</dbReference>
<name>A0A4Q7DLG3_9PROT</name>
<dbReference type="EMBL" id="SCFB01000001">
    <property type="protein sequence ID" value="RZI47095.1"/>
    <property type="molecule type" value="Genomic_DNA"/>
</dbReference>
<dbReference type="InterPro" id="IPR052945">
    <property type="entry name" value="Mitotic_Regulator"/>
</dbReference>
<gene>
    <name evidence="2" type="ORF">EQU50_00475</name>
</gene>
<dbReference type="RefSeq" id="WP_130153208.1">
    <property type="nucleotide sequence ID" value="NZ_SCFB01000001.1"/>
</dbReference>
<dbReference type="PANTHER" id="PTHR43628:SF1">
    <property type="entry name" value="CHITIN SYNTHASE REGULATORY FACTOR 2-RELATED"/>
    <property type="match status" value="1"/>
</dbReference>
<feature type="chain" id="PRO_5020426477" evidence="1">
    <location>
        <begin position="20"/>
        <end position="184"/>
    </location>
</feature>
<dbReference type="Gene3D" id="1.25.40.10">
    <property type="entry name" value="Tetratricopeptide repeat domain"/>
    <property type="match status" value="1"/>
</dbReference>
<dbReference type="Pfam" id="PF08238">
    <property type="entry name" value="Sel1"/>
    <property type="match status" value="3"/>
</dbReference>
<accession>A0A4Q7DLG3</accession>
<comment type="caution">
    <text evidence="2">The sequence shown here is derived from an EMBL/GenBank/DDBJ whole genome shotgun (WGS) entry which is preliminary data.</text>
</comment>
<feature type="signal peptide" evidence="1">
    <location>
        <begin position="1"/>
        <end position="19"/>
    </location>
</feature>
<dbReference type="InterPro" id="IPR011990">
    <property type="entry name" value="TPR-like_helical_dom_sf"/>
</dbReference>
<evidence type="ECO:0000313" key="3">
    <source>
        <dbReference type="Proteomes" id="UP000293550"/>
    </source>
</evidence>
<evidence type="ECO:0000256" key="1">
    <source>
        <dbReference type="SAM" id="SignalP"/>
    </source>
</evidence>